<reference evidence="2" key="1">
    <citation type="submission" date="2023-02" db="EMBL/GenBank/DDBJ databases">
        <title>Identification and recombinant expression of a fungal hydrolase from Papiliotrema laurentii that hydrolyzes apple cutin and clears colloidal polyester polyurethane.</title>
        <authorList>
            <consortium name="DOE Joint Genome Institute"/>
            <person name="Roman V.A."/>
            <person name="Bojanowski C."/>
            <person name="Crable B.R."/>
            <person name="Wagner D.N."/>
            <person name="Hung C.S."/>
            <person name="Nadeau L.J."/>
            <person name="Schratz L."/>
            <person name="Haridas S."/>
            <person name="Pangilinan J."/>
            <person name="Lipzen A."/>
            <person name="Na H."/>
            <person name="Yan M."/>
            <person name="Ng V."/>
            <person name="Grigoriev I.V."/>
            <person name="Spatafora J.W."/>
            <person name="Barlow D."/>
            <person name="Biffinger J."/>
            <person name="Kelley-Loughnane N."/>
            <person name="Varaljay V.A."/>
            <person name="Crookes-Goodson W.J."/>
        </authorList>
    </citation>
    <scope>NUCLEOTIDE SEQUENCE</scope>
    <source>
        <strain evidence="2">5307AH</strain>
    </source>
</reference>
<evidence type="ECO:0008006" key="4">
    <source>
        <dbReference type="Google" id="ProtNLM"/>
    </source>
</evidence>
<accession>A0AAD9L7I5</accession>
<comment type="caution">
    <text evidence="2">The sequence shown here is derived from an EMBL/GenBank/DDBJ whole genome shotgun (WGS) entry which is preliminary data.</text>
</comment>
<name>A0AAD9L7I5_PAPLA</name>
<keyword evidence="1" id="KW-0732">Signal</keyword>
<sequence>MSDVSLLCEMVLALLMHPVHLMSPDDGSQHFSSSLSFLCSKRAVKLPPSQSAFPRVWYNPPLAQVHLQPADAPTPPLLA</sequence>
<dbReference type="EMBL" id="JAODAN010000002">
    <property type="protein sequence ID" value="KAK1926196.1"/>
    <property type="molecule type" value="Genomic_DNA"/>
</dbReference>
<organism evidence="2 3">
    <name type="scientific">Papiliotrema laurentii</name>
    <name type="common">Cryptococcus laurentii</name>
    <dbReference type="NCBI Taxonomy" id="5418"/>
    <lineage>
        <taxon>Eukaryota</taxon>
        <taxon>Fungi</taxon>
        <taxon>Dikarya</taxon>
        <taxon>Basidiomycota</taxon>
        <taxon>Agaricomycotina</taxon>
        <taxon>Tremellomycetes</taxon>
        <taxon>Tremellales</taxon>
        <taxon>Rhynchogastremaceae</taxon>
        <taxon>Papiliotrema</taxon>
    </lineage>
</organism>
<dbReference type="Proteomes" id="UP001182556">
    <property type="component" value="Unassembled WGS sequence"/>
</dbReference>
<feature type="chain" id="PRO_5042264447" description="Secreted protein" evidence="1">
    <location>
        <begin position="22"/>
        <end position="79"/>
    </location>
</feature>
<evidence type="ECO:0000256" key="1">
    <source>
        <dbReference type="SAM" id="SignalP"/>
    </source>
</evidence>
<proteinExistence type="predicted"/>
<protein>
    <recommendedName>
        <fullName evidence="4">Secreted protein</fullName>
    </recommendedName>
</protein>
<keyword evidence="3" id="KW-1185">Reference proteome</keyword>
<gene>
    <name evidence="2" type="ORF">DB88DRAFT_154283</name>
</gene>
<dbReference type="AlphaFoldDB" id="A0AAD9L7I5"/>
<evidence type="ECO:0000313" key="3">
    <source>
        <dbReference type="Proteomes" id="UP001182556"/>
    </source>
</evidence>
<evidence type="ECO:0000313" key="2">
    <source>
        <dbReference type="EMBL" id="KAK1926196.1"/>
    </source>
</evidence>
<feature type="signal peptide" evidence="1">
    <location>
        <begin position="1"/>
        <end position="21"/>
    </location>
</feature>